<feature type="region of interest" description="Disordered" evidence="1">
    <location>
        <begin position="1"/>
        <end position="223"/>
    </location>
</feature>
<name>G0VH26_NAUCA</name>
<dbReference type="KEGG" id="ncs:NCAS_0F03140"/>
<feature type="region of interest" description="Disordered" evidence="1">
    <location>
        <begin position="376"/>
        <end position="438"/>
    </location>
</feature>
<dbReference type="FunCoup" id="G0VH26">
    <property type="interactions" value="194"/>
</dbReference>
<accession>G0VH26</accession>
<dbReference type="GO" id="GO:0030479">
    <property type="term" value="C:actin cortical patch"/>
    <property type="evidence" value="ECO:0007669"/>
    <property type="project" value="EnsemblFungi"/>
</dbReference>
<evidence type="ECO:0000313" key="3">
    <source>
        <dbReference type="Proteomes" id="UP000001640"/>
    </source>
</evidence>
<evidence type="ECO:0008006" key="4">
    <source>
        <dbReference type="Google" id="ProtNLM"/>
    </source>
</evidence>
<gene>
    <name evidence="2" type="primary">NCAS0F03140</name>
    <name evidence="2" type="ordered locus">NCAS_0F03140</name>
</gene>
<dbReference type="InterPro" id="IPR013226">
    <property type="entry name" value="Pal1"/>
</dbReference>
<dbReference type="HOGENOM" id="CLU_041195_1_0_1"/>
<evidence type="ECO:0000313" key="2">
    <source>
        <dbReference type="EMBL" id="CCC70798.1"/>
    </source>
</evidence>
<dbReference type="EMBL" id="HE576757">
    <property type="protein sequence ID" value="CCC70798.1"/>
    <property type="molecule type" value="Genomic_DNA"/>
</dbReference>
<dbReference type="Proteomes" id="UP000001640">
    <property type="component" value="Chromosome 6"/>
</dbReference>
<feature type="compositionally biased region" description="Polar residues" evidence="1">
    <location>
        <begin position="34"/>
        <end position="60"/>
    </location>
</feature>
<reference evidence="2 3" key="1">
    <citation type="journal article" date="2011" name="Proc. Natl. Acad. Sci. U.S.A.">
        <title>Evolutionary erosion of yeast sex chromosomes by mating-type switching accidents.</title>
        <authorList>
            <person name="Gordon J.L."/>
            <person name="Armisen D."/>
            <person name="Proux-Wera E."/>
            <person name="Oheigeartaigh S.S."/>
            <person name="Byrne K.P."/>
            <person name="Wolfe K.H."/>
        </authorList>
    </citation>
    <scope>NUCLEOTIDE SEQUENCE [LARGE SCALE GENOMIC DNA]</scope>
    <source>
        <strain evidence="3">ATCC 76901 / BCRC 22586 / CBS 4309 / NBRC 1992 / NRRL Y-12630</strain>
    </source>
</reference>
<feature type="compositionally biased region" description="Basic and acidic residues" evidence="1">
    <location>
        <begin position="169"/>
        <end position="187"/>
    </location>
</feature>
<dbReference type="PANTHER" id="PTHR28307">
    <property type="entry name" value="PROTEIN PAL1"/>
    <property type="match status" value="1"/>
</dbReference>
<reference key="2">
    <citation type="submission" date="2011-08" db="EMBL/GenBank/DDBJ databases">
        <title>Genome sequence of Naumovozyma castellii.</title>
        <authorList>
            <person name="Gordon J.L."/>
            <person name="Armisen D."/>
            <person name="Proux-Wera E."/>
            <person name="OhEigeartaigh S.S."/>
            <person name="Byrne K.P."/>
            <person name="Wolfe K.H."/>
        </authorList>
    </citation>
    <scope>NUCLEOTIDE SEQUENCE</scope>
    <source>
        <strain>Type strain:CBS 4309</strain>
    </source>
</reference>
<dbReference type="AlphaFoldDB" id="G0VH26"/>
<proteinExistence type="predicted"/>
<dbReference type="Pfam" id="PF08316">
    <property type="entry name" value="Pal1"/>
    <property type="match status" value="1"/>
</dbReference>
<dbReference type="eggNOG" id="ENOG502QPHY">
    <property type="taxonomic scope" value="Eukaryota"/>
</dbReference>
<dbReference type="PANTHER" id="PTHR28307:SF2">
    <property type="entry name" value="PROTEIN PAL1"/>
    <property type="match status" value="1"/>
</dbReference>
<evidence type="ECO:0000256" key="1">
    <source>
        <dbReference type="SAM" id="MobiDB-lite"/>
    </source>
</evidence>
<feature type="compositionally biased region" description="Polar residues" evidence="1">
    <location>
        <begin position="7"/>
        <end position="22"/>
    </location>
</feature>
<organism evidence="2 3">
    <name type="scientific">Naumovozyma castellii</name>
    <name type="common">Yeast</name>
    <name type="synonym">Saccharomyces castellii</name>
    <dbReference type="NCBI Taxonomy" id="27288"/>
    <lineage>
        <taxon>Eukaryota</taxon>
        <taxon>Fungi</taxon>
        <taxon>Dikarya</taxon>
        <taxon>Ascomycota</taxon>
        <taxon>Saccharomycotina</taxon>
        <taxon>Saccharomycetes</taxon>
        <taxon>Saccharomycetales</taxon>
        <taxon>Saccharomycetaceae</taxon>
        <taxon>Naumovozyma</taxon>
    </lineage>
</organism>
<sequence>MLDRSDTQNSGRGRPFSTTNPFRSAANVDVGVNQYGNDRQFQDWASSQMRGTSSHSSFSTPYEADEMFGRNIASPAESAFSGNMSPKGVKPASTNPFLDDVEERPASPPRQTNTRPRPVHSSSTDEKERLRQRYLQVDNEQTVKPVSSTLPPPPSYEEAAGPKKSKGKYPSEKEHSHRHRSERERDRHPRHRHRSDHNSSHNKASTSSPSKKDKRKSKVLMPKNVDTIDKLDVTGLFGGSFHHDGPFDACTPHRNKGNKVAPVMAFPADGPNSTIGGASAKKSALNEVFGREDDDEDDGLYKLRNDTKDAIRGNVGNVKQMDTKNKTELVHGPTTAGLGSTTFLDGAPAAGNTSNNINRNKSVSYKFREENAHKFDNLRRNMSTNSHAPTRHRTGSTEGYPPRYNSSSSSIQRSRNPERISTTKSGGSGTGHITFGDDEDDIYLGLPQQTKKKSAGSKLLNRVKSLKVGGRKN</sequence>
<dbReference type="InParanoid" id="G0VH26"/>
<feature type="compositionally biased region" description="Polar residues" evidence="1">
    <location>
        <begin position="138"/>
        <end position="149"/>
    </location>
</feature>
<dbReference type="OrthoDB" id="5352132at2759"/>
<keyword evidence="3" id="KW-1185">Reference proteome</keyword>
<dbReference type="RefSeq" id="XP_003677152.1">
    <property type="nucleotide sequence ID" value="XM_003677104.1"/>
</dbReference>
<protein>
    <recommendedName>
        <fullName evidence="4">Pal1 cell morphology protein</fullName>
    </recommendedName>
</protein>
<dbReference type="OMA" id="FPIDGPN"/>
<dbReference type="GeneID" id="96904445"/>